<dbReference type="InterPro" id="IPR001109">
    <property type="entry name" value="Hydrogenase_HupF/HypC"/>
</dbReference>
<dbReference type="InterPro" id="IPR019812">
    <property type="entry name" value="Hydgase_assmbl_chp_CS"/>
</dbReference>
<dbReference type="PROSITE" id="PS01097">
    <property type="entry name" value="HUPF_HYPC"/>
    <property type="match status" value="1"/>
</dbReference>
<dbReference type="Pfam" id="PF01455">
    <property type="entry name" value="HupF_HypC"/>
    <property type="match status" value="1"/>
</dbReference>
<evidence type="ECO:0000256" key="1">
    <source>
        <dbReference type="ARBA" id="ARBA00006018"/>
    </source>
</evidence>
<protein>
    <submittedName>
        <fullName evidence="2">HypC/HybG/HupF family hydrogenase formation chaperone</fullName>
    </submittedName>
</protein>
<dbReference type="PANTHER" id="PTHR35177">
    <property type="entry name" value="HYDROGENASE MATURATION FACTOR HYBG"/>
    <property type="match status" value="1"/>
</dbReference>
<evidence type="ECO:0000313" key="3">
    <source>
        <dbReference type="Proteomes" id="UP001500886"/>
    </source>
</evidence>
<evidence type="ECO:0000313" key="2">
    <source>
        <dbReference type="EMBL" id="GAA2722282.1"/>
    </source>
</evidence>
<accession>A0ABN3U066</accession>
<dbReference type="RefSeq" id="WP_344437576.1">
    <property type="nucleotide sequence ID" value="NZ_BAAASL010000019.1"/>
</dbReference>
<dbReference type="PRINTS" id="PR00445">
    <property type="entry name" value="HUPFHYPC"/>
</dbReference>
<comment type="similarity">
    <text evidence="1">Belongs to the HupF/HypC family.</text>
</comment>
<dbReference type="EMBL" id="BAAASL010000019">
    <property type="protein sequence ID" value="GAA2722282.1"/>
    <property type="molecule type" value="Genomic_DNA"/>
</dbReference>
<dbReference type="Gene3D" id="2.30.30.140">
    <property type="match status" value="1"/>
</dbReference>
<comment type="caution">
    <text evidence="2">The sequence shown here is derived from an EMBL/GenBank/DDBJ whole genome shotgun (WGS) entry which is preliminary data.</text>
</comment>
<reference evidence="2 3" key="1">
    <citation type="journal article" date="2019" name="Int. J. Syst. Evol. Microbiol.">
        <title>The Global Catalogue of Microorganisms (GCM) 10K type strain sequencing project: providing services to taxonomists for standard genome sequencing and annotation.</title>
        <authorList>
            <consortium name="The Broad Institute Genomics Platform"/>
            <consortium name="The Broad Institute Genome Sequencing Center for Infectious Disease"/>
            <person name="Wu L."/>
            <person name="Ma J."/>
        </authorList>
    </citation>
    <scope>NUCLEOTIDE SEQUENCE [LARGE SCALE GENOMIC DNA]</scope>
    <source>
        <strain evidence="2 3">JCM 4542</strain>
    </source>
</reference>
<dbReference type="PANTHER" id="PTHR35177:SF2">
    <property type="entry name" value="HYDROGENASE MATURATION FACTOR HYBG"/>
    <property type="match status" value="1"/>
</dbReference>
<keyword evidence="3" id="KW-1185">Reference proteome</keyword>
<dbReference type="Proteomes" id="UP001500886">
    <property type="component" value="Unassembled WGS sequence"/>
</dbReference>
<name>A0ABN3U066_9ACTN</name>
<dbReference type="NCBIfam" id="TIGR00074">
    <property type="entry name" value="hypC_hupF"/>
    <property type="match status" value="1"/>
</dbReference>
<proteinExistence type="inferred from homology"/>
<organism evidence="2 3">
    <name type="scientific">Streptomyces luteosporeus</name>
    <dbReference type="NCBI Taxonomy" id="173856"/>
    <lineage>
        <taxon>Bacteria</taxon>
        <taxon>Bacillati</taxon>
        <taxon>Actinomycetota</taxon>
        <taxon>Actinomycetes</taxon>
        <taxon>Kitasatosporales</taxon>
        <taxon>Streptomycetaceae</taxon>
        <taxon>Streptomyces</taxon>
    </lineage>
</organism>
<dbReference type="SUPFAM" id="SSF159127">
    <property type="entry name" value="HupF/HypC-like"/>
    <property type="match status" value="1"/>
</dbReference>
<sequence length="103" mass="11114">MCLAVPGKVVRIEERDGTRMAQVDFGGAVKDVCLAYLPDIEVGDYAIVHVGFALQRLDEQAARATLDLFRRIGALEEEFGDAWGRAAAEAGAPAPDIPEKDAR</sequence>
<gene>
    <name evidence="2" type="ORF">GCM10010315_47130</name>
</gene>